<evidence type="ECO:0000313" key="2">
    <source>
        <dbReference type="Proteomes" id="UP001610063"/>
    </source>
</evidence>
<dbReference type="GO" id="GO:0016787">
    <property type="term" value="F:hydrolase activity"/>
    <property type="evidence" value="ECO:0007669"/>
    <property type="project" value="UniProtKB-KW"/>
</dbReference>
<evidence type="ECO:0000313" key="1">
    <source>
        <dbReference type="EMBL" id="MFH6985441.1"/>
    </source>
</evidence>
<keyword evidence="1" id="KW-0378">Hydrolase</keyword>
<sequence>MMEQRHITFQHTTPYGVLNELTENTRRIWLVFHGYGQLSRYFLRKFEGLNPEENYVIAPQGISKTYLEGFSGRVGASWMTSEDRLTEIANQKAYIDAVLRAHHIDWIDKRLVYFGFSQGVATMCRYAAHAKLPFEQMILWAGTFPPELERVDFDFCDPDVSVKYFTGSNDPFYQAGMKEDQVSKVRAALGVEAEVREFEGVHEVKADLINAL</sequence>
<name>A0ABW7NCU6_9BACT</name>
<keyword evidence="2" id="KW-1185">Reference proteome</keyword>
<dbReference type="EMBL" id="JBIPKE010000020">
    <property type="protein sequence ID" value="MFH6985441.1"/>
    <property type="molecule type" value="Genomic_DNA"/>
</dbReference>
<dbReference type="SUPFAM" id="SSF53474">
    <property type="entry name" value="alpha/beta-Hydrolases"/>
    <property type="match status" value="1"/>
</dbReference>
<dbReference type="Proteomes" id="UP001610063">
    <property type="component" value="Unassembled WGS sequence"/>
</dbReference>
<gene>
    <name evidence="1" type="ORF">ACHKAR_18465</name>
</gene>
<comment type="caution">
    <text evidence="1">The sequence shown here is derived from an EMBL/GenBank/DDBJ whole genome shotgun (WGS) entry which is preliminary data.</text>
</comment>
<accession>A0ABW7NCU6</accession>
<organism evidence="1 2">
    <name type="scientific">Marinoscillum luteum</name>
    <dbReference type="NCBI Taxonomy" id="861051"/>
    <lineage>
        <taxon>Bacteria</taxon>
        <taxon>Pseudomonadati</taxon>
        <taxon>Bacteroidota</taxon>
        <taxon>Cytophagia</taxon>
        <taxon>Cytophagales</taxon>
        <taxon>Reichenbachiellaceae</taxon>
        <taxon>Marinoscillum</taxon>
    </lineage>
</organism>
<dbReference type="RefSeq" id="WP_395418896.1">
    <property type="nucleotide sequence ID" value="NZ_JBIPKE010000020.1"/>
</dbReference>
<dbReference type="InterPro" id="IPR029058">
    <property type="entry name" value="AB_hydrolase_fold"/>
</dbReference>
<reference evidence="1 2" key="1">
    <citation type="journal article" date="2013" name="Int. J. Syst. Evol. Microbiol.">
        <title>Marinoscillum luteum sp. nov., isolated from marine sediment.</title>
        <authorList>
            <person name="Cha I.T."/>
            <person name="Park S.J."/>
            <person name="Kim S.J."/>
            <person name="Kim J.G."/>
            <person name="Jung M.Y."/>
            <person name="Shin K.S."/>
            <person name="Kwon K.K."/>
            <person name="Yang S.H."/>
            <person name="Seo Y.S."/>
            <person name="Rhee S.K."/>
        </authorList>
    </citation>
    <scope>NUCLEOTIDE SEQUENCE [LARGE SCALE GENOMIC DNA]</scope>
    <source>
        <strain evidence="1 2">KCTC 23939</strain>
    </source>
</reference>
<protein>
    <submittedName>
        <fullName evidence="1">Alpha/beta hydrolase</fullName>
    </submittedName>
</protein>
<dbReference type="Gene3D" id="3.40.50.1820">
    <property type="entry name" value="alpha/beta hydrolase"/>
    <property type="match status" value="1"/>
</dbReference>
<proteinExistence type="predicted"/>